<dbReference type="Gramene" id="CDY49239">
    <property type="protein sequence ID" value="CDY49239"/>
    <property type="gene ID" value="GSBRNA2T00092629001"/>
</dbReference>
<reference evidence="1 2" key="1">
    <citation type="journal article" date="2014" name="Science">
        <title>Plant genetics. Early allopolyploid evolution in the post-Neolithic Brassica napus oilseed genome.</title>
        <authorList>
            <person name="Chalhoub B."/>
            <person name="Denoeud F."/>
            <person name="Liu S."/>
            <person name="Parkin I.A."/>
            <person name="Tang H."/>
            <person name="Wang X."/>
            <person name="Chiquet J."/>
            <person name="Belcram H."/>
            <person name="Tong C."/>
            <person name="Samans B."/>
            <person name="Correa M."/>
            <person name="Da Silva C."/>
            <person name="Just J."/>
            <person name="Falentin C."/>
            <person name="Koh C.S."/>
            <person name="Le Clainche I."/>
            <person name="Bernard M."/>
            <person name="Bento P."/>
            <person name="Noel B."/>
            <person name="Labadie K."/>
            <person name="Alberti A."/>
            <person name="Charles M."/>
            <person name="Arnaud D."/>
            <person name="Guo H."/>
            <person name="Daviaud C."/>
            <person name="Alamery S."/>
            <person name="Jabbari K."/>
            <person name="Zhao M."/>
            <person name="Edger P.P."/>
            <person name="Chelaifa H."/>
            <person name="Tack D."/>
            <person name="Lassalle G."/>
            <person name="Mestiri I."/>
            <person name="Schnel N."/>
            <person name="Le Paslier M.C."/>
            <person name="Fan G."/>
            <person name="Renault V."/>
            <person name="Bayer P.E."/>
            <person name="Golicz A.A."/>
            <person name="Manoli S."/>
            <person name="Lee T.H."/>
            <person name="Thi V.H."/>
            <person name="Chalabi S."/>
            <person name="Hu Q."/>
            <person name="Fan C."/>
            <person name="Tollenaere R."/>
            <person name="Lu Y."/>
            <person name="Battail C."/>
            <person name="Shen J."/>
            <person name="Sidebottom C.H."/>
            <person name="Wang X."/>
            <person name="Canaguier A."/>
            <person name="Chauveau A."/>
            <person name="Berard A."/>
            <person name="Deniot G."/>
            <person name="Guan M."/>
            <person name="Liu Z."/>
            <person name="Sun F."/>
            <person name="Lim Y.P."/>
            <person name="Lyons E."/>
            <person name="Town C.D."/>
            <person name="Bancroft I."/>
            <person name="Wang X."/>
            <person name="Meng J."/>
            <person name="Ma J."/>
            <person name="Pires J.C."/>
            <person name="King G.J."/>
            <person name="Brunel D."/>
            <person name="Delourme R."/>
            <person name="Renard M."/>
            <person name="Aury J.M."/>
            <person name="Adams K.L."/>
            <person name="Batley J."/>
            <person name="Snowdon R.J."/>
            <person name="Tost J."/>
            <person name="Edwards D."/>
            <person name="Zhou Y."/>
            <person name="Hua W."/>
            <person name="Sharpe A.G."/>
            <person name="Paterson A.H."/>
            <person name="Guan C."/>
            <person name="Wincker P."/>
        </authorList>
    </citation>
    <scope>NUCLEOTIDE SEQUENCE [LARGE SCALE GENOMIC DNA]</scope>
    <source>
        <strain evidence="2">cv. Darmor-bzh</strain>
    </source>
</reference>
<dbReference type="EMBL" id="LK032820">
    <property type="protein sequence ID" value="CDY49239.1"/>
    <property type="molecule type" value="Genomic_DNA"/>
</dbReference>
<name>A0A078IIP7_BRANA</name>
<accession>A0A078IIP7</accession>
<dbReference type="PaxDb" id="3708-A0A078IIP7"/>
<keyword evidence="2" id="KW-1185">Reference proteome</keyword>
<gene>
    <name evidence="1" type="primary">BnaA09g55180D</name>
    <name evidence="1" type="ORF">GSBRNA2T00092629001</name>
</gene>
<evidence type="ECO:0000313" key="2">
    <source>
        <dbReference type="Proteomes" id="UP000028999"/>
    </source>
</evidence>
<dbReference type="AlphaFoldDB" id="A0A078IIP7"/>
<organism evidence="1 2">
    <name type="scientific">Brassica napus</name>
    <name type="common">Rape</name>
    <dbReference type="NCBI Taxonomy" id="3708"/>
    <lineage>
        <taxon>Eukaryota</taxon>
        <taxon>Viridiplantae</taxon>
        <taxon>Streptophyta</taxon>
        <taxon>Embryophyta</taxon>
        <taxon>Tracheophyta</taxon>
        <taxon>Spermatophyta</taxon>
        <taxon>Magnoliopsida</taxon>
        <taxon>eudicotyledons</taxon>
        <taxon>Gunneridae</taxon>
        <taxon>Pentapetalae</taxon>
        <taxon>rosids</taxon>
        <taxon>malvids</taxon>
        <taxon>Brassicales</taxon>
        <taxon>Brassicaceae</taxon>
        <taxon>Brassiceae</taxon>
        <taxon>Brassica</taxon>
    </lineage>
</organism>
<dbReference type="Proteomes" id="UP000028999">
    <property type="component" value="Unassembled WGS sequence"/>
</dbReference>
<protein>
    <submittedName>
        <fullName evidence="1">BnaA09g55180D protein</fullName>
    </submittedName>
</protein>
<sequence length="38" mass="4422">MNIKRTKTIYPTNHIYERTKGPTSSALEYGMMDLPSYL</sequence>
<evidence type="ECO:0000313" key="1">
    <source>
        <dbReference type="EMBL" id="CDY49239.1"/>
    </source>
</evidence>
<proteinExistence type="predicted"/>